<dbReference type="PROSITE" id="PS01331">
    <property type="entry name" value="THYMIDYLATE_KINASE"/>
    <property type="match status" value="1"/>
</dbReference>
<organism evidence="11 12">
    <name type="scientific">Blastocystis sp. subtype 1 (strain ATCC 50177 / NandII)</name>
    <dbReference type="NCBI Taxonomy" id="478820"/>
    <lineage>
        <taxon>Eukaryota</taxon>
        <taxon>Sar</taxon>
        <taxon>Stramenopiles</taxon>
        <taxon>Bigyra</taxon>
        <taxon>Opalozoa</taxon>
        <taxon>Opalinata</taxon>
        <taxon>Blastocystidae</taxon>
        <taxon>Blastocystis</taxon>
    </lineage>
</organism>
<keyword evidence="6" id="KW-0545">Nucleotide biosynthesis</keyword>
<dbReference type="GO" id="GO:0004798">
    <property type="term" value="F:dTMP kinase activity"/>
    <property type="evidence" value="ECO:0007669"/>
    <property type="project" value="UniProtKB-EC"/>
</dbReference>
<keyword evidence="8 11" id="KW-0418">Kinase</keyword>
<evidence type="ECO:0000313" key="11">
    <source>
        <dbReference type="EMBL" id="OAO12369.1"/>
    </source>
</evidence>
<keyword evidence="7" id="KW-0547">Nucleotide-binding</keyword>
<dbReference type="HAMAP" id="MF_00165">
    <property type="entry name" value="Thymidylate_kinase"/>
    <property type="match status" value="1"/>
</dbReference>
<dbReference type="PANTHER" id="PTHR10344:SF1">
    <property type="entry name" value="THYMIDYLATE KINASE"/>
    <property type="match status" value="1"/>
</dbReference>
<dbReference type="OrthoDB" id="425602at2759"/>
<reference evidence="11 12" key="1">
    <citation type="submission" date="2016-05" db="EMBL/GenBank/DDBJ databases">
        <title>Nuclear genome of Blastocystis sp. subtype 1 NandII.</title>
        <authorList>
            <person name="Gentekaki E."/>
            <person name="Curtis B."/>
            <person name="Stairs C."/>
            <person name="Eme L."/>
            <person name="Herman E."/>
            <person name="Klimes V."/>
            <person name="Arias M.C."/>
            <person name="Elias M."/>
            <person name="Hilliou F."/>
            <person name="Klute M."/>
            <person name="Malik S.-B."/>
            <person name="Pightling A."/>
            <person name="Rachubinski R."/>
            <person name="Salas D."/>
            <person name="Schlacht A."/>
            <person name="Suga H."/>
            <person name="Archibald J."/>
            <person name="Ball S.G."/>
            <person name="Clark G."/>
            <person name="Dacks J."/>
            <person name="Van Der Giezen M."/>
            <person name="Tsaousis A."/>
            <person name="Roger A."/>
        </authorList>
    </citation>
    <scope>NUCLEOTIDE SEQUENCE [LARGE SCALE GENOMIC DNA]</scope>
    <source>
        <strain evidence="12">ATCC 50177 / NandII</strain>
    </source>
</reference>
<dbReference type="InterPro" id="IPR018094">
    <property type="entry name" value="Thymidylate_kinase"/>
</dbReference>
<dbReference type="SUPFAM" id="SSF52540">
    <property type="entry name" value="P-loop containing nucleoside triphosphate hydrolases"/>
    <property type="match status" value="1"/>
</dbReference>
<dbReference type="AlphaFoldDB" id="A0A196S8Q3"/>
<gene>
    <name evidence="11" type="ORF">AV274_5992</name>
</gene>
<comment type="similarity">
    <text evidence="2">Belongs to the thymidylate kinase family.</text>
</comment>
<comment type="caution">
    <text evidence="11">The sequence shown here is derived from an EMBL/GenBank/DDBJ whole genome shotgun (WGS) entry which is preliminary data.</text>
</comment>
<comment type="pathway">
    <text evidence="1">Pyrimidine metabolism; dTTP biosynthesis.</text>
</comment>
<dbReference type="NCBIfam" id="TIGR00041">
    <property type="entry name" value="DTMP_kinase"/>
    <property type="match status" value="1"/>
</dbReference>
<dbReference type="CDD" id="cd01672">
    <property type="entry name" value="TMPK"/>
    <property type="match status" value="1"/>
</dbReference>
<dbReference type="GO" id="GO:0005524">
    <property type="term" value="F:ATP binding"/>
    <property type="evidence" value="ECO:0007669"/>
    <property type="project" value="UniProtKB-KW"/>
</dbReference>
<dbReference type="InterPro" id="IPR018095">
    <property type="entry name" value="Thymidylate_kin_CS"/>
</dbReference>
<name>A0A196S8Q3_BLAHN</name>
<accession>A0A196S8Q3</accession>
<evidence type="ECO:0000313" key="12">
    <source>
        <dbReference type="Proteomes" id="UP000078348"/>
    </source>
</evidence>
<dbReference type="Gene3D" id="3.40.50.300">
    <property type="entry name" value="P-loop containing nucleotide triphosphate hydrolases"/>
    <property type="match status" value="1"/>
</dbReference>
<dbReference type="FunFam" id="3.40.50.300:FF:000679">
    <property type="entry name" value="Thymidylate kinase"/>
    <property type="match status" value="1"/>
</dbReference>
<dbReference type="Pfam" id="PF02223">
    <property type="entry name" value="Thymidylate_kin"/>
    <property type="match status" value="1"/>
</dbReference>
<sequence length="208" mass="23398">MKRGAFILLEGVDRSGKTTQCKRLVEELTRQGIKTKLAGFPNRTTVIGKQINAYLQNQSEVEDHCIHLLFSANRWEAMNGIVSDLEKGYTIICDRYFASGVAFSAAKGLDMEWCLSPDRGLPSPDLICFLDLSEQEQRKRGGFGNERYEVSSFQTAVRQKFIELMDFLPALNWKHINADGTADDVYAVLQKEVLKAIEESEDKAIGVL</sequence>
<evidence type="ECO:0000256" key="9">
    <source>
        <dbReference type="ARBA" id="ARBA00022840"/>
    </source>
</evidence>
<proteinExistence type="inferred from homology"/>
<dbReference type="GO" id="GO:0005739">
    <property type="term" value="C:mitochondrion"/>
    <property type="evidence" value="ECO:0007669"/>
    <property type="project" value="TreeGrafter"/>
</dbReference>
<keyword evidence="9" id="KW-0067">ATP-binding</keyword>
<evidence type="ECO:0000256" key="4">
    <source>
        <dbReference type="ARBA" id="ARBA00017144"/>
    </source>
</evidence>
<evidence type="ECO:0000259" key="10">
    <source>
        <dbReference type="Pfam" id="PF02223"/>
    </source>
</evidence>
<dbReference type="GO" id="GO:0006227">
    <property type="term" value="P:dUDP biosynthetic process"/>
    <property type="evidence" value="ECO:0007669"/>
    <property type="project" value="TreeGrafter"/>
</dbReference>
<dbReference type="InterPro" id="IPR027417">
    <property type="entry name" value="P-loop_NTPase"/>
</dbReference>
<keyword evidence="5" id="KW-0808">Transferase</keyword>
<dbReference type="Proteomes" id="UP000078348">
    <property type="component" value="Unassembled WGS sequence"/>
</dbReference>
<dbReference type="GO" id="GO:0005634">
    <property type="term" value="C:nucleus"/>
    <property type="evidence" value="ECO:0007669"/>
    <property type="project" value="TreeGrafter"/>
</dbReference>
<dbReference type="GO" id="GO:0006233">
    <property type="term" value="P:dTDP biosynthetic process"/>
    <property type="evidence" value="ECO:0007669"/>
    <property type="project" value="InterPro"/>
</dbReference>
<dbReference type="EMBL" id="LXWW01000549">
    <property type="protein sequence ID" value="OAO12369.1"/>
    <property type="molecule type" value="Genomic_DNA"/>
</dbReference>
<dbReference type="STRING" id="478820.A0A196S8Q3"/>
<evidence type="ECO:0000256" key="1">
    <source>
        <dbReference type="ARBA" id="ARBA00004992"/>
    </source>
</evidence>
<evidence type="ECO:0000256" key="5">
    <source>
        <dbReference type="ARBA" id="ARBA00022679"/>
    </source>
</evidence>
<evidence type="ECO:0000256" key="8">
    <source>
        <dbReference type="ARBA" id="ARBA00022777"/>
    </source>
</evidence>
<dbReference type="PANTHER" id="PTHR10344">
    <property type="entry name" value="THYMIDYLATE KINASE"/>
    <property type="match status" value="1"/>
</dbReference>
<evidence type="ECO:0000256" key="2">
    <source>
        <dbReference type="ARBA" id="ARBA00009776"/>
    </source>
</evidence>
<dbReference type="GO" id="GO:0006235">
    <property type="term" value="P:dTTP biosynthetic process"/>
    <property type="evidence" value="ECO:0007669"/>
    <property type="project" value="TreeGrafter"/>
</dbReference>
<feature type="domain" description="Thymidylate kinase-like" evidence="10">
    <location>
        <begin position="9"/>
        <end position="181"/>
    </location>
</feature>
<dbReference type="GO" id="GO:0005829">
    <property type="term" value="C:cytosol"/>
    <property type="evidence" value="ECO:0007669"/>
    <property type="project" value="TreeGrafter"/>
</dbReference>
<evidence type="ECO:0000256" key="3">
    <source>
        <dbReference type="ARBA" id="ARBA00012980"/>
    </source>
</evidence>
<dbReference type="GO" id="GO:0004550">
    <property type="term" value="F:nucleoside diphosphate kinase activity"/>
    <property type="evidence" value="ECO:0007669"/>
    <property type="project" value="TreeGrafter"/>
</dbReference>
<evidence type="ECO:0000256" key="6">
    <source>
        <dbReference type="ARBA" id="ARBA00022727"/>
    </source>
</evidence>
<dbReference type="InterPro" id="IPR039430">
    <property type="entry name" value="Thymidylate_kin-like_dom"/>
</dbReference>
<evidence type="ECO:0000256" key="7">
    <source>
        <dbReference type="ARBA" id="ARBA00022741"/>
    </source>
</evidence>
<protein>
    <recommendedName>
        <fullName evidence="4">Thymidylate kinase</fullName>
        <ecNumber evidence="3">2.7.4.9</ecNumber>
    </recommendedName>
</protein>
<keyword evidence="12" id="KW-1185">Reference proteome</keyword>
<dbReference type="EC" id="2.7.4.9" evidence="3"/>